<evidence type="ECO:0000256" key="6">
    <source>
        <dbReference type="ARBA" id="ARBA00023136"/>
    </source>
</evidence>
<reference evidence="9 10" key="1">
    <citation type="submission" date="2021-05" db="EMBL/GenBank/DDBJ databases">
        <title>A Polyphasic approach of four new species of the genus Ohtaekwangia: Ohtaekwangia histidinii sp. nov., Ohtaekwangia cretensis sp. nov., Ohtaekwangia indiensis sp. nov., Ohtaekwangia reichenbachii sp. nov. from diverse environment.</title>
        <authorList>
            <person name="Octaviana S."/>
        </authorList>
    </citation>
    <scope>NUCLEOTIDE SEQUENCE [LARGE SCALE GENOMIC DNA]</scope>
    <source>
        <strain evidence="9 10">PWU4</strain>
    </source>
</reference>
<evidence type="ECO:0000256" key="3">
    <source>
        <dbReference type="ARBA" id="ARBA00022448"/>
    </source>
</evidence>
<dbReference type="InterPro" id="IPR003423">
    <property type="entry name" value="OMP_efflux"/>
</dbReference>
<keyword evidence="7" id="KW-0998">Cell outer membrane</keyword>
<evidence type="ECO:0000256" key="2">
    <source>
        <dbReference type="ARBA" id="ARBA00007613"/>
    </source>
</evidence>
<evidence type="ECO:0000256" key="8">
    <source>
        <dbReference type="SAM" id="SignalP"/>
    </source>
</evidence>
<dbReference type="Gene3D" id="1.20.1600.10">
    <property type="entry name" value="Outer membrane efflux proteins (OEP)"/>
    <property type="match status" value="1"/>
</dbReference>
<keyword evidence="10" id="KW-1185">Reference proteome</keyword>
<dbReference type="GO" id="GO:0009279">
    <property type="term" value="C:cell outer membrane"/>
    <property type="evidence" value="ECO:0007669"/>
    <property type="project" value="UniProtKB-SubCell"/>
</dbReference>
<comment type="caution">
    <text evidence="9">The sequence shown here is derived from an EMBL/GenBank/DDBJ whole genome shotgun (WGS) entry which is preliminary data.</text>
</comment>
<keyword evidence="5" id="KW-0812">Transmembrane</keyword>
<name>A0AAP2DGY0_9BACT</name>
<accession>A0AAP2DGY0</accession>
<keyword evidence="3" id="KW-0813">Transport</keyword>
<evidence type="ECO:0000256" key="5">
    <source>
        <dbReference type="ARBA" id="ARBA00022692"/>
    </source>
</evidence>
<dbReference type="AlphaFoldDB" id="A0AAP2DGY0"/>
<comment type="subcellular location">
    <subcellularLocation>
        <location evidence="1">Cell outer membrane</location>
    </subcellularLocation>
</comment>
<protein>
    <submittedName>
        <fullName evidence="9">TolC family protein</fullName>
    </submittedName>
</protein>
<evidence type="ECO:0000256" key="1">
    <source>
        <dbReference type="ARBA" id="ARBA00004442"/>
    </source>
</evidence>
<dbReference type="EMBL" id="JAHESF010000003">
    <property type="protein sequence ID" value="MBT1696110.1"/>
    <property type="molecule type" value="Genomic_DNA"/>
</dbReference>
<keyword evidence="6" id="KW-0472">Membrane</keyword>
<dbReference type="PANTHER" id="PTHR30026:SF20">
    <property type="entry name" value="OUTER MEMBRANE PROTEIN TOLC"/>
    <property type="match status" value="1"/>
</dbReference>
<feature type="chain" id="PRO_5042932389" evidence="8">
    <location>
        <begin position="19"/>
        <end position="440"/>
    </location>
</feature>
<evidence type="ECO:0000256" key="4">
    <source>
        <dbReference type="ARBA" id="ARBA00022452"/>
    </source>
</evidence>
<keyword evidence="8" id="KW-0732">Signal</keyword>
<sequence>MKPVLYLLLILGGTCLYAQTQFNSLNECLEYSSHNNASLKIDHLNEEISHEKVKAAWAALLPQVKVFGNLDNNLNLPVQLVPAQFLGGPEGEYARLKFGTQYNASYGAEASLSLVNVSSWKNIRSSVHGQQAAAYQAKDHALTIREQIITAYYFALLSREAIALNQDLVNAGDSLVTAAEIRLGNGLIEPLEFNRVKSLYIESLQQLRESQGAYARNLNTLKSLCGLHENDTLVLQENIAQFMQQNHTPASLEITAQQLPRYSMLSARQRQAREDLQRQRTKALPELSLFTRVSRQTFSDEFNLFSSGQPWFDVAVAGLRAEWTLFTGFNRQSTVRQAAMQSEIARYELDNYTVQAEKELEELNINQQVAAHGVGRYQEHYQLNAINYRIAGEKYTQGIYTIDQYVTIYQEMVRSQNQYLGQLASYLVYESIVQSRNALK</sequence>
<organism evidence="9 10">
    <name type="scientific">Chryseosolibacter histidini</name>
    <dbReference type="NCBI Taxonomy" id="2782349"/>
    <lineage>
        <taxon>Bacteria</taxon>
        <taxon>Pseudomonadati</taxon>
        <taxon>Bacteroidota</taxon>
        <taxon>Cytophagia</taxon>
        <taxon>Cytophagales</taxon>
        <taxon>Chryseotaleaceae</taxon>
        <taxon>Chryseosolibacter</taxon>
    </lineage>
</organism>
<dbReference type="PANTHER" id="PTHR30026">
    <property type="entry name" value="OUTER MEMBRANE PROTEIN TOLC"/>
    <property type="match status" value="1"/>
</dbReference>
<comment type="similarity">
    <text evidence="2">Belongs to the outer membrane factor (OMF) (TC 1.B.17) family.</text>
</comment>
<dbReference type="Pfam" id="PF02321">
    <property type="entry name" value="OEP"/>
    <property type="match status" value="1"/>
</dbReference>
<evidence type="ECO:0000313" key="10">
    <source>
        <dbReference type="Proteomes" id="UP001319200"/>
    </source>
</evidence>
<evidence type="ECO:0000313" key="9">
    <source>
        <dbReference type="EMBL" id="MBT1696110.1"/>
    </source>
</evidence>
<keyword evidence="4" id="KW-1134">Transmembrane beta strand</keyword>
<feature type="signal peptide" evidence="8">
    <location>
        <begin position="1"/>
        <end position="18"/>
    </location>
</feature>
<dbReference type="GO" id="GO:0015562">
    <property type="term" value="F:efflux transmembrane transporter activity"/>
    <property type="evidence" value="ECO:0007669"/>
    <property type="project" value="InterPro"/>
</dbReference>
<dbReference type="SUPFAM" id="SSF56954">
    <property type="entry name" value="Outer membrane efflux proteins (OEP)"/>
    <property type="match status" value="1"/>
</dbReference>
<dbReference type="RefSeq" id="WP_254161100.1">
    <property type="nucleotide sequence ID" value="NZ_JAHESF010000003.1"/>
</dbReference>
<dbReference type="GO" id="GO:1990281">
    <property type="term" value="C:efflux pump complex"/>
    <property type="evidence" value="ECO:0007669"/>
    <property type="project" value="TreeGrafter"/>
</dbReference>
<evidence type="ECO:0000256" key="7">
    <source>
        <dbReference type="ARBA" id="ARBA00023237"/>
    </source>
</evidence>
<dbReference type="GO" id="GO:0015288">
    <property type="term" value="F:porin activity"/>
    <property type="evidence" value="ECO:0007669"/>
    <property type="project" value="TreeGrafter"/>
</dbReference>
<dbReference type="Proteomes" id="UP001319200">
    <property type="component" value="Unassembled WGS sequence"/>
</dbReference>
<dbReference type="InterPro" id="IPR051906">
    <property type="entry name" value="TolC-like"/>
</dbReference>
<proteinExistence type="inferred from homology"/>
<gene>
    <name evidence="9" type="ORF">KK083_04445</name>
</gene>